<accession>A0A1L5YQV6</accession>
<protein>
    <submittedName>
        <fullName evidence="1">Uncharacterized protein</fullName>
    </submittedName>
</protein>
<evidence type="ECO:0000313" key="1">
    <source>
        <dbReference type="EMBL" id="APP94140.1"/>
    </source>
</evidence>
<reference evidence="1" key="1">
    <citation type="journal article" date="2016" name="FEMS Microbiol. Lett.">
        <title>Characterization of the Cag Pathogenicity Island in Helicobacter pylori from Naturally Infected Rhesus Macaques.</title>
        <authorList>
            <person name="Skoog E.C."/>
            <person name="Deck S.L."/>
            <person name="Entwistle H.D."/>
            <person name="Hansen L.M."/>
            <person name="Solnick J.V."/>
        </authorList>
    </citation>
    <scope>NUCLEOTIDE SEQUENCE</scope>
    <source>
        <strain evidence="1">37214.1</strain>
    </source>
</reference>
<dbReference type="AlphaFoldDB" id="A0A1L5YQV6"/>
<gene>
    <name evidence="1" type="ORF">HP0533</name>
</gene>
<organism evidence="1">
    <name type="scientific">Helicobacter pylori</name>
    <name type="common">Campylobacter pylori</name>
    <dbReference type="NCBI Taxonomy" id="210"/>
    <lineage>
        <taxon>Bacteria</taxon>
        <taxon>Pseudomonadati</taxon>
        <taxon>Campylobacterota</taxon>
        <taxon>Epsilonproteobacteria</taxon>
        <taxon>Campylobacterales</taxon>
        <taxon>Helicobacteraceae</taxon>
        <taxon>Helicobacter</taxon>
    </lineage>
</organism>
<proteinExistence type="predicted"/>
<name>A0A1L5YQV6_HELPX</name>
<dbReference type="EMBL" id="KX683298">
    <property type="protein sequence ID" value="APP94140.1"/>
    <property type="molecule type" value="Genomic_DNA"/>
</dbReference>
<sequence>MLDAENEQKISAQRTKFSLKNIHLMQRQN</sequence>